<keyword evidence="3" id="KW-0862">Zinc</keyword>
<evidence type="ECO:0000256" key="1">
    <source>
        <dbReference type="ARBA" id="ARBA00022723"/>
    </source>
</evidence>
<accession>A0A061BHZ3</accession>
<feature type="domain" description="GRF-type" evidence="6">
    <location>
        <begin position="37"/>
        <end position="83"/>
    </location>
</feature>
<evidence type="ECO:0000256" key="5">
    <source>
        <dbReference type="SAM" id="MobiDB-lite"/>
    </source>
</evidence>
<evidence type="ECO:0000256" key="4">
    <source>
        <dbReference type="PROSITE-ProRule" id="PRU01343"/>
    </source>
</evidence>
<evidence type="ECO:0000256" key="3">
    <source>
        <dbReference type="ARBA" id="ARBA00022833"/>
    </source>
</evidence>
<evidence type="ECO:0000259" key="6">
    <source>
        <dbReference type="PROSITE" id="PS51999"/>
    </source>
</evidence>
<gene>
    <name evidence="7" type="ORF">RHTO0S_28e01552g</name>
</gene>
<dbReference type="OrthoDB" id="2530306at2759"/>
<dbReference type="InterPro" id="IPR010666">
    <property type="entry name" value="Znf_GRF"/>
</dbReference>
<reference evidence="7" key="1">
    <citation type="journal article" date="2014" name="Genome Announc.">
        <title>Draft genome sequence of Rhodosporidium toruloides CECT1137, an oleaginous yeast of biotechnological interest.</title>
        <authorList>
            <person name="Morin N."/>
            <person name="Calcas X."/>
            <person name="Devillers H."/>
            <person name="Durrens P."/>
            <person name="Sherman D.J."/>
            <person name="Nicaud J.-M."/>
            <person name="Neuveglise C."/>
        </authorList>
    </citation>
    <scope>NUCLEOTIDE SEQUENCE</scope>
    <source>
        <strain evidence="7">CECT1137</strain>
    </source>
</reference>
<dbReference type="Pfam" id="PF06839">
    <property type="entry name" value="Zn_ribbon_GRF"/>
    <property type="match status" value="1"/>
</dbReference>
<sequence>MPTERRARKTLTGAAPKKRENKYQKYGCWASDGTIFCFCDNDPRLEAAQRTCQVSDKGNVGRKFWACDNRLENCGFFAWDDELAKNGHPGWGEFHASDEDEDVEVDRRGHRLGDGYITPPPSTQNSPVAGPSTPRKNKKRRVEREPSPDWPDIEAVQAELDDKKKEVRELRREKDEWRKEKDEMKKEIDGLKTENSRLLAKVYPEVFGDRVAAA</sequence>
<dbReference type="GO" id="GO:0008270">
    <property type="term" value="F:zinc ion binding"/>
    <property type="evidence" value="ECO:0007669"/>
    <property type="project" value="UniProtKB-KW"/>
</dbReference>
<dbReference type="EMBL" id="LK052963">
    <property type="protein sequence ID" value="CDR49607.1"/>
    <property type="molecule type" value="Genomic_DNA"/>
</dbReference>
<evidence type="ECO:0000256" key="2">
    <source>
        <dbReference type="ARBA" id="ARBA00022771"/>
    </source>
</evidence>
<dbReference type="PROSITE" id="PS51999">
    <property type="entry name" value="ZF_GRF"/>
    <property type="match status" value="1"/>
</dbReference>
<keyword evidence="1" id="KW-0479">Metal-binding</keyword>
<proteinExistence type="predicted"/>
<dbReference type="AlphaFoldDB" id="A0A061BHZ3"/>
<keyword evidence="2 4" id="KW-0863">Zinc-finger</keyword>
<evidence type="ECO:0000313" key="7">
    <source>
        <dbReference type="EMBL" id="CDR49607.1"/>
    </source>
</evidence>
<protein>
    <submittedName>
        <fullName evidence="7">RHTO0S28e01552g1_1</fullName>
    </submittedName>
</protein>
<name>A0A061BHZ3_RHOTO</name>
<feature type="region of interest" description="Disordered" evidence="5">
    <location>
        <begin position="110"/>
        <end position="158"/>
    </location>
</feature>
<organism evidence="7">
    <name type="scientific">Rhodotorula toruloides</name>
    <name type="common">Yeast</name>
    <name type="synonym">Rhodosporidium toruloides</name>
    <dbReference type="NCBI Taxonomy" id="5286"/>
    <lineage>
        <taxon>Eukaryota</taxon>
        <taxon>Fungi</taxon>
        <taxon>Dikarya</taxon>
        <taxon>Basidiomycota</taxon>
        <taxon>Pucciniomycotina</taxon>
        <taxon>Microbotryomycetes</taxon>
        <taxon>Sporidiobolales</taxon>
        <taxon>Sporidiobolaceae</taxon>
        <taxon>Rhodotorula</taxon>
    </lineage>
</organism>